<dbReference type="Proteomes" id="UP000287601">
    <property type="component" value="Chromosome"/>
</dbReference>
<accession>A0A410PS35</accession>
<reference evidence="5 6" key="1">
    <citation type="submission" date="2019-01" db="EMBL/GenBank/DDBJ databases">
        <title>Draft genomes of a novel of Aminipila strains.</title>
        <authorList>
            <person name="Ma S."/>
        </authorList>
    </citation>
    <scope>NUCLEOTIDE SEQUENCE [LARGE SCALE GENOMIC DNA]</scope>
    <source>
        <strain evidence="6">JN-39</strain>
    </source>
</reference>
<dbReference type="UniPathway" id="UPA00048">
    <property type="reaction ID" value="UER00071"/>
</dbReference>
<evidence type="ECO:0000259" key="4">
    <source>
        <dbReference type="Pfam" id="PF00694"/>
    </source>
</evidence>
<proteinExistence type="inferred from homology"/>
<evidence type="ECO:0000256" key="1">
    <source>
        <dbReference type="ARBA" id="ARBA00009869"/>
    </source>
</evidence>
<dbReference type="NCBIfam" id="TIGR02087">
    <property type="entry name" value="LEUD_arch"/>
    <property type="match status" value="1"/>
</dbReference>
<dbReference type="InterPro" id="IPR033940">
    <property type="entry name" value="IPMI_Swivel"/>
</dbReference>
<dbReference type="GO" id="GO:0009098">
    <property type="term" value="P:L-leucine biosynthetic process"/>
    <property type="evidence" value="ECO:0007669"/>
    <property type="project" value="UniProtKB-UniRule"/>
</dbReference>
<dbReference type="AlphaFoldDB" id="A0A410PS35"/>
<comment type="function">
    <text evidence="3">Catalyzes the isomerization between 2-isopropylmalate and 3-isopropylmalate, via the formation of 2-isopropylmaleate.</text>
</comment>
<keyword evidence="2 3" id="KW-0456">Lyase</keyword>
<dbReference type="InterPro" id="IPR050075">
    <property type="entry name" value="LeuD"/>
</dbReference>
<evidence type="ECO:0000256" key="2">
    <source>
        <dbReference type="ARBA" id="ARBA00023239"/>
    </source>
</evidence>
<keyword evidence="3" id="KW-0432">Leucine biosynthesis</keyword>
<dbReference type="Pfam" id="PF00694">
    <property type="entry name" value="Aconitase_C"/>
    <property type="match status" value="1"/>
</dbReference>
<dbReference type="OrthoDB" id="9777465at2"/>
<evidence type="ECO:0000313" key="6">
    <source>
        <dbReference type="Proteomes" id="UP000287601"/>
    </source>
</evidence>
<protein>
    <recommendedName>
        <fullName evidence="3">3-isopropylmalate dehydratase small subunit</fullName>
        <ecNumber evidence="3">4.2.1.33</ecNumber>
    </recommendedName>
    <alternativeName>
        <fullName evidence="3">Alpha-IPM isomerase</fullName>
        <shortName evidence="3">IPMI</shortName>
    </alternativeName>
    <alternativeName>
        <fullName evidence="3">Isopropylmalate isomerase</fullName>
    </alternativeName>
</protein>
<keyword evidence="6" id="KW-1185">Reference proteome</keyword>
<comment type="subunit">
    <text evidence="3">Heterodimer of LeuC and LeuD.</text>
</comment>
<dbReference type="SUPFAM" id="SSF52016">
    <property type="entry name" value="LeuD/IlvD-like"/>
    <property type="match status" value="1"/>
</dbReference>
<keyword evidence="3" id="KW-0100">Branched-chain amino acid biosynthesis</keyword>
<evidence type="ECO:0000256" key="3">
    <source>
        <dbReference type="HAMAP-Rule" id="MF_01032"/>
    </source>
</evidence>
<dbReference type="PANTHER" id="PTHR43345:SF2">
    <property type="entry name" value="3-ISOPROPYLMALATE DEHYDRATASE SMALL SUBUNIT 1"/>
    <property type="match status" value="1"/>
</dbReference>
<dbReference type="KEGG" id="amij:EQM06_00370"/>
<dbReference type="CDD" id="cd01577">
    <property type="entry name" value="IPMI_Swivel"/>
    <property type="match status" value="1"/>
</dbReference>
<comment type="catalytic activity">
    <reaction evidence="3">
        <text>(2R,3S)-3-isopropylmalate = (2S)-2-isopropylmalate</text>
        <dbReference type="Rhea" id="RHEA:32287"/>
        <dbReference type="ChEBI" id="CHEBI:1178"/>
        <dbReference type="ChEBI" id="CHEBI:35121"/>
        <dbReference type="EC" id="4.2.1.33"/>
    </reaction>
</comment>
<dbReference type="Gene3D" id="3.20.19.10">
    <property type="entry name" value="Aconitase, domain 4"/>
    <property type="match status" value="1"/>
</dbReference>
<dbReference type="InterPro" id="IPR000573">
    <property type="entry name" value="AconitaseA/IPMdHydase_ssu_swvl"/>
</dbReference>
<dbReference type="InterPro" id="IPR011827">
    <property type="entry name" value="LeuD_type2/HacB/DmdB"/>
</dbReference>
<dbReference type="InterPro" id="IPR015928">
    <property type="entry name" value="Aconitase/3IPM_dehydase_swvl"/>
</dbReference>
<dbReference type="EC" id="4.2.1.33" evidence="3"/>
<sequence>METFKSRVWVLGDDIDTDIIIPTDYLALKTIDDMKQYAFSPLRPELAGQIKEGDVIVAGKNFGCGSSREQAPEIIKALHIKCVIAKSFARIFFRNAINNGLLLIENPFIHDAVTEGQEIEVCVNHYIKCNGKEYPIASLPQNLLDILQAGGLVAAMRKRNGLEPLE</sequence>
<comment type="similarity">
    <text evidence="1 3">Belongs to the LeuD family. LeuD type 2 subfamily.</text>
</comment>
<name>A0A410PS35_9FIRM</name>
<comment type="pathway">
    <text evidence="3">Amino-acid biosynthesis; L-leucine biosynthesis; L-leucine from 3-methyl-2-oxobutanoate: step 2/4.</text>
</comment>
<dbReference type="PANTHER" id="PTHR43345">
    <property type="entry name" value="3-ISOPROPYLMALATE DEHYDRATASE SMALL SUBUNIT 2-RELATED-RELATED"/>
    <property type="match status" value="1"/>
</dbReference>
<dbReference type="RefSeq" id="WP_128744455.1">
    <property type="nucleotide sequence ID" value="NZ_CP035281.1"/>
</dbReference>
<feature type="domain" description="Aconitase A/isopropylmalate dehydratase small subunit swivel" evidence="4">
    <location>
        <begin position="55"/>
        <end position="105"/>
    </location>
</feature>
<dbReference type="EMBL" id="CP035281">
    <property type="protein sequence ID" value="QAT41801.1"/>
    <property type="molecule type" value="Genomic_DNA"/>
</dbReference>
<keyword evidence="3" id="KW-0028">Amino-acid biosynthesis</keyword>
<evidence type="ECO:0000313" key="5">
    <source>
        <dbReference type="EMBL" id="QAT41801.1"/>
    </source>
</evidence>
<dbReference type="GO" id="GO:0003861">
    <property type="term" value="F:3-isopropylmalate dehydratase activity"/>
    <property type="evidence" value="ECO:0007669"/>
    <property type="project" value="UniProtKB-UniRule"/>
</dbReference>
<organism evidence="5 6">
    <name type="scientific">Aminipila luticellarii</name>
    <dbReference type="NCBI Taxonomy" id="2507160"/>
    <lineage>
        <taxon>Bacteria</taxon>
        <taxon>Bacillati</taxon>
        <taxon>Bacillota</taxon>
        <taxon>Clostridia</taxon>
        <taxon>Peptostreptococcales</taxon>
        <taxon>Anaerovoracaceae</taxon>
        <taxon>Aminipila</taxon>
    </lineage>
</organism>
<dbReference type="HAMAP" id="MF_01032">
    <property type="entry name" value="LeuD_type2"/>
    <property type="match status" value="1"/>
</dbReference>
<gene>
    <name evidence="3" type="primary">leuD</name>
    <name evidence="5" type="ORF">EQM06_00370</name>
</gene>